<dbReference type="PANTHER" id="PTHR36985:SF1">
    <property type="entry name" value="TRANSLOCATION AND ASSEMBLY MODULE SUBUNIT TAMB"/>
    <property type="match status" value="1"/>
</dbReference>
<organism evidence="6 7">
    <name type="scientific">Syntrophotalea acetylenica</name>
    <name type="common">Pelobacter acetylenicus</name>
    <dbReference type="NCBI Taxonomy" id="29542"/>
    <lineage>
        <taxon>Bacteria</taxon>
        <taxon>Pseudomonadati</taxon>
        <taxon>Thermodesulfobacteriota</taxon>
        <taxon>Desulfuromonadia</taxon>
        <taxon>Desulfuromonadales</taxon>
        <taxon>Syntrophotaleaceae</taxon>
        <taxon>Syntrophotalea</taxon>
    </lineage>
</organism>
<keyword evidence="7" id="KW-1185">Reference proteome</keyword>
<evidence type="ECO:0000256" key="4">
    <source>
        <dbReference type="ARBA" id="ARBA00023136"/>
    </source>
</evidence>
<evidence type="ECO:0000313" key="7">
    <source>
        <dbReference type="Proteomes" id="UP000182264"/>
    </source>
</evidence>
<keyword evidence="2 5" id="KW-0812">Transmembrane</keyword>
<sequence>MAGKRNILYLLVGLGLLVFLGLTAGSYWVMATSRGSAWLVRTLVGRMPETVAVQSIEGRLSDAMVLSGVTVRWEGGQASIKRLAWRWRATGLLPRHLRIRALHLEEVHLVTAAEQDQPLQPLNLSWPALPDWLGRVRITLEDLQIRRLSWKFSDTQSFYLEGLAARAKWARRRLHIPLLVGLCEAGALTARARIDWREPGLWLQAASLARPDSRTDLPVLLALGARPGDFGKLTGSLRLGGHAPVAGGVLLTTPFVLAPTALSFDNVDLSLLSARGSLHGKATIDWAETRPRADFTGDFKDMDLAYIAGQQTRLSGSLALHADPEAFGGRLALSNNGADWRNLRLETAFSGDRETLSLTSLRLSGLEGVIEGSGVLRWTPQLEARGTFNGRNLNPEAAGLAWPGDINLQGQASWSRRDAGQDVAAVQVRLLPSTLRGYPLRGRIEASMQDGDVDVASLELKSRGVDLAARGRLRQRIDFRAAVEDLAGLLPGVRGALQGRGWLRWRDGQVEGKLDATARALQRQELAIQQMQLAASLAQQRAGQVDIRVQGLNHGGFLVPSLALSGQGSLERHNLTARLALPRQAELALALDGGYASSRWQGRLTDLTLRDAVGVLRLATPAALALSGKDLSLAPMQLEGGGRNSCRLRQRSILRP</sequence>
<keyword evidence="4 5" id="KW-0472">Membrane</keyword>
<dbReference type="EMBL" id="CP015518">
    <property type="protein sequence ID" value="APG24557.1"/>
    <property type="molecule type" value="Genomic_DNA"/>
</dbReference>
<dbReference type="GO" id="GO:0009306">
    <property type="term" value="P:protein secretion"/>
    <property type="evidence" value="ECO:0007669"/>
    <property type="project" value="TreeGrafter"/>
</dbReference>
<dbReference type="GO" id="GO:0097347">
    <property type="term" value="C:TAM protein secretion complex"/>
    <property type="evidence" value="ECO:0007669"/>
    <property type="project" value="TreeGrafter"/>
</dbReference>
<dbReference type="GO" id="GO:0005886">
    <property type="term" value="C:plasma membrane"/>
    <property type="evidence" value="ECO:0007669"/>
    <property type="project" value="TreeGrafter"/>
</dbReference>
<evidence type="ECO:0000256" key="2">
    <source>
        <dbReference type="ARBA" id="ARBA00022692"/>
    </source>
</evidence>
<feature type="transmembrane region" description="Helical" evidence="5">
    <location>
        <begin position="7"/>
        <end position="30"/>
    </location>
</feature>
<dbReference type="Proteomes" id="UP000182264">
    <property type="component" value="Chromosome"/>
</dbReference>
<comment type="subcellular location">
    <subcellularLocation>
        <location evidence="1">Membrane</location>
        <topology evidence="1">Single-pass membrane protein</topology>
    </subcellularLocation>
</comment>
<dbReference type="PANTHER" id="PTHR36985">
    <property type="entry name" value="TRANSLOCATION AND ASSEMBLY MODULE SUBUNIT TAMB"/>
    <property type="match status" value="1"/>
</dbReference>
<name>A0A1L3GF45_SYNAC</name>
<reference evidence="6 7" key="1">
    <citation type="journal article" date="2017" name="Genome Announc.">
        <title>Complete Genome Sequences of Two Acetylene-Fermenting Pelobacter acetylenicus Strains.</title>
        <authorList>
            <person name="Sutton J.M."/>
            <person name="Baesman S.M."/>
            <person name="Fierst J.L."/>
            <person name="Poret-Peterson A.T."/>
            <person name="Oremland R.S."/>
            <person name="Dunlap D.S."/>
            <person name="Akob D.M."/>
        </authorList>
    </citation>
    <scope>NUCLEOTIDE SEQUENCE [LARGE SCALE GENOMIC DNA]</scope>
    <source>
        <strain evidence="6 7">DSM 3247</strain>
    </source>
</reference>
<evidence type="ECO:0008006" key="8">
    <source>
        <dbReference type="Google" id="ProtNLM"/>
    </source>
</evidence>
<evidence type="ECO:0000256" key="1">
    <source>
        <dbReference type="ARBA" id="ARBA00004167"/>
    </source>
</evidence>
<keyword evidence="3 5" id="KW-1133">Transmembrane helix</keyword>
<evidence type="ECO:0000313" key="6">
    <source>
        <dbReference type="EMBL" id="APG24557.1"/>
    </source>
</evidence>
<dbReference type="RefSeq" id="WP_072286399.1">
    <property type="nucleotide sequence ID" value="NZ_CP015518.1"/>
</dbReference>
<accession>A0A1L3GF45</accession>
<proteinExistence type="predicted"/>
<dbReference type="AlphaFoldDB" id="A0A1L3GF45"/>
<protein>
    <recommendedName>
        <fullName evidence="8">AsmA family protein</fullName>
    </recommendedName>
</protein>
<dbReference type="STRING" id="29542.A6070_14220"/>
<evidence type="ECO:0000256" key="3">
    <source>
        <dbReference type="ARBA" id="ARBA00022989"/>
    </source>
</evidence>
<evidence type="ECO:0000256" key="5">
    <source>
        <dbReference type="SAM" id="Phobius"/>
    </source>
</evidence>
<gene>
    <name evidence="6" type="ORF">A7E75_05590</name>
</gene>